<protein>
    <submittedName>
        <fullName evidence="3">Lipase</fullName>
    </submittedName>
</protein>
<accession>A0A0A2W5K0</accession>
<evidence type="ECO:0000259" key="2">
    <source>
        <dbReference type="Pfam" id="PF23961"/>
    </source>
</evidence>
<reference evidence="3 4" key="1">
    <citation type="submission" date="2012-10" db="EMBL/GenBank/DDBJ databases">
        <title>Genome sequencing and analysis of entomopathogenic fungi Beauveria bassiana D1-5.</title>
        <authorList>
            <person name="Li Q."/>
            <person name="Wang L."/>
            <person name="Zhang Z."/>
            <person name="Wang Q."/>
            <person name="Ren J."/>
            <person name="Wang M."/>
            <person name="Xu W."/>
            <person name="Wang J."/>
            <person name="Lu Y."/>
            <person name="Du Q."/>
            <person name="Sun Z."/>
        </authorList>
    </citation>
    <scope>NUCLEOTIDE SEQUENCE [LARGE SCALE GENOMIC DNA]</scope>
    <source>
        <strain evidence="3 4">D1-5</strain>
    </source>
</reference>
<dbReference type="InterPro" id="IPR057087">
    <property type="entry name" value="Gp12-like"/>
</dbReference>
<evidence type="ECO:0000313" key="3">
    <source>
        <dbReference type="EMBL" id="KGQ13680.1"/>
    </source>
</evidence>
<dbReference type="InterPro" id="IPR000073">
    <property type="entry name" value="AB_hydrolase_1"/>
</dbReference>
<dbReference type="InterPro" id="IPR029058">
    <property type="entry name" value="AB_hydrolase_fold"/>
</dbReference>
<dbReference type="SMR" id="A0A0A2W5K0"/>
<dbReference type="Proteomes" id="UP000030106">
    <property type="component" value="Unassembled WGS sequence"/>
</dbReference>
<dbReference type="AlphaFoldDB" id="A0A0A2W5K0"/>
<organism evidence="3 4">
    <name type="scientific">Beauveria bassiana D1-5</name>
    <dbReference type="NCBI Taxonomy" id="1245745"/>
    <lineage>
        <taxon>Eukaryota</taxon>
        <taxon>Fungi</taxon>
        <taxon>Dikarya</taxon>
        <taxon>Ascomycota</taxon>
        <taxon>Pezizomycotina</taxon>
        <taxon>Sordariomycetes</taxon>
        <taxon>Hypocreomycetidae</taxon>
        <taxon>Hypocreales</taxon>
        <taxon>Cordycipitaceae</taxon>
        <taxon>Beauveria</taxon>
    </lineage>
</organism>
<dbReference type="Pfam" id="PF23961">
    <property type="entry name" value="Phage_tail_terminator_9"/>
    <property type="match status" value="1"/>
</dbReference>
<dbReference type="Pfam" id="PF11863">
    <property type="entry name" value="DUF3383"/>
    <property type="match status" value="1"/>
</dbReference>
<feature type="domain" description="Phage neck terminator protein gp12-like" evidence="2">
    <location>
        <begin position="294"/>
        <end position="436"/>
    </location>
</feature>
<feature type="domain" description="AB hydrolase-1" evidence="1">
    <location>
        <begin position="7"/>
        <end position="204"/>
    </location>
</feature>
<dbReference type="SUPFAM" id="SSF53474">
    <property type="entry name" value="alpha/beta-Hydrolases"/>
    <property type="match status" value="1"/>
</dbReference>
<evidence type="ECO:0000259" key="1">
    <source>
        <dbReference type="Pfam" id="PF00561"/>
    </source>
</evidence>
<proteinExistence type="predicted"/>
<gene>
    <name evidence="3" type="ORF">BBAD15_g373</name>
</gene>
<evidence type="ECO:0000313" key="4">
    <source>
        <dbReference type="Proteomes" id="UP000030106"/>
    </source>
</evidence>
<dbReference type="InterPro" id="IPR021808">
    <property type="entry name" value="DUF3383"/>
</dbReference>
<comment type="caution">
    <text evidence="3">The sequence shown here is derived from an EMBL/GenBank/DDBJ whole genome shotgun (WGS) entry which is preliminary data.</text>
</comment>
<dbReference type="EMBL" id="ANFO01000027">
    <property type="protein sequence ID" value="KGQ13680.1"/>
    <property type="molecule type" value="Genomic_DNA"/>
</dbReference>
<dbReference type="Gene3D" id="3.40.50.1820">
    <property type="entry name" value="alpha/beta hydrolase"/>
    <property type="match status" value="1"/>
</dbReference>
<dbReference type="HOGENOM" id="CLU_348139_0_0_1"/>
<dbReference type="Pfam" id="PF00561">
    <property type="entry name" value="Abhydrolase_1"/>
    <property type="match status" value="1"/>
</dbReference>
<name>A0A0A2W5K0_BEABA</name>
<dbReference type="STRING" id="1245745.A0A0A2W5K0"/>
<sequence>MSTSLKYPIVLVHGLFGFDKIGGIYPYFYGIKEALEKAGAKVYIATISALNSNEMRGEQLLEFVRKVLAETGAAKVNLIGHSQGPLACRYAAATHPELIASVTSVNGVNHGSEVADLVRLALKPGRLPESIANAALSAFGQLLSALAGAPRLPQSGVDALDALTSEGVAAFNKKYPQGLPAQWGGQGKELDNGVYYYSWSGIIDYNPLNQGANNLDPLHVAMLAFSILFTNERFQNDGLVGRYSSHLGKVIGSDYSMDHVDAINQLAGVVASNSDPVKLYVDHVARLQAKGLGWIVGVSGLPPEMVMAKWSDPPPATPEAGITWCDFFINVKQSETPFFHSQDNDQSVLQSIESVDVTCGFYGPGAQAVAALFRDGLSVPQNNAELNRLGLTFLQCGDITPDPEFINNQWLRRYTLTVALKRSIARRYGIRSILSSAVKIIGDVTVNMAPRAAQSRNYGALLVVGASNVIDAKERMRAYSSLSGVAADFGLEAPEYKAASLYYQQSPQPADLYIGRWVKEGIEGKAGETIAECVSALSAHSTDWYGLVIADDTIADEAVLAVAAVIEGDGVSRIFGHTSASSKVLDANDSTDIFSKLKAAKFARTFGQYSSATPFAAASLFGRAFTVNFNGNNTTITLKFKQEPGIAAETLTQTQINALSAKNANVFVNYNNDTAIIQEGVMSNGSFIDERHGLDWLQNYVQTNLYNLLYTSPTKIPQTDAGVTRLLSNVEHSMAQAVTNGLVAPGVWGGSDIGQLASGDTLTKGYYVYAPAVATQAQSDREARKAPVIQVACKLAGAVHFADVEINVVR</sequence>